<accession>A0A6A5VTG9</accession>
<proteinExistence type="predicted"/>
<dbReference type="AlphaFoldDB" id="A0A6A5VTG9"/>
<name>A0A6A5VTG9_9PLEO</name>
<gene>
    <name evidence="1" type="ORF">BU23DRAFT_563874</name>
</gene>
<keyword evidence="2" id="KW-1185">Reference proteome</keyword>
<evidence type="ECO:0000313" key="2">
    <source>
        <dbReference type="Proteomes" id="UP000800036"/>
    </source>
</evidence>
<sequence length="159" mass="17873">MRPTTFSRPIDADAEQKELLICSRGLIKYAALKQAAYTESVEALDAVTHRHPHLGVLGREGNLELRACMREAYEKEADLELKTAYNERITEIGNWLRADEAMDIAKARLKFTKAPGMKLQILFEYAIRYKIIKKKAVANGGIYDPDYAGLVAAAPHRIP</sequence>
<organism evidence="1 2">
    <name type="scientific">Bimuria novae-zelandiae CBS 107.79</name>
    <dbReference type="NCBI Taxonomy" id="1447943"/>
    <lineage>
        <taxon>Eukaryota</taxon>
        <taxon>Fungi</taxon>
        <taxon>Dikarya</taxon>
        <taxon>Ascomycota</taxon>
        <taxon>Pezizomycotina</taxon>
        <taxon>Dothideomycetes</taxon>
        <taxon>Pleosporomycetidae</taxon>
        <taxon>Pleosporales</taxon>
        <taxon>Massarineae</taxon>
        <taxon>Didymosphaeriaceae</taxon>
        <taxon>Bimuria</taxon>
    </lineage>
</organism>
<evidence type="ECO:0000313" key="1">
    <source>
        <dbReference type="EMBL" id="KAF1979022.1"/>
    </source>
</evidence>
<dbReference type="Proteomes" id="UP000800036">
    <property type="component" value="Unassembled WGS sequence"/>
</dbReference>
<protein>
    <submittedName>
        <fullName evidence="1">Uncharacterized protein</fullName>
    </submittedName>
</protein>
<dbReference type="EMBL" id="ML976659">
    <property type="protein sequence ID" value="KAF1979022.1"/>
    <property type="molecule type" value="Genomic_DNA"/>
</dbReference>
<reference evidence="1" key="1">
    <citation type="journal article" date="2020" name="Stud. Mycol.">
        <title>101 Dothideomycetes genomes: a test case for predicting lifestyles and emergence of pathogens.</title>
        <authorList>
            <person name="Haridas S."/>
            <person name="Albert R."/>
            <person name="Binder M."/>
            <person name="Bloem J."/>
            <person name="Labutti K."/>
            <person name="Salamov A."/>
            <person name="Andreopoulos B."/>
            <person name="Baker S."/>
            <person name="Barry K."/>
            <person name="Bills G."/>
            <person name="Bluhm B."/>
            <person name="Cannon C."/>
            <person name="Castanera R."/>
            <person name="Culley D."/>
            <person name="Daum C."/>
            <person name="Ezra D."/>
            <person name="Gonzalez J."/>
            <person name="Henrissat B."/>
            <person name="Kuo A."/>
            <person name="Liang C."/>
            <person name="Lipzen A."/>
            <person name="Lutzoni F."/>
            <person name="Magnuson J."/>
            <person name="Mondo S."/>
            <person name="Nolan M."/>
            <person name="Ohm R."/>
            <person name="Pangilinan J."/>
            <person name="Park H.-J."/>
            <person name="Ramirez L."/>
            <person name="Alfaro M."/>
            <person name="Sun H."/>
            <person name="Tritt A."/>
            <person name="Yoshinaga Y."/>
            <person name="Zwiers L.-H."/>
            <person name="Turgeon B."/>
            <person name="Goodwin S."/>
            <person name="Spatafora J."/>
            <person name="Crous P."/>
            <person name="Grigoriev I."/>
        </authorList>
    </citation>
    <scope>NUCLEOTIDE SEQUENCE</scope>
    <source>
        <strain evidence="1">CBS 107.79</strain>
    </source>
</reference>